<organism evidence="2 3">
    <name type="scientific">Rotaria sordida</name>
    <dbReference type="NCBI Taxonomy" id="392033"/>
    <lineage>
        <taxon>Eukaryota</taxon>
        <taxon>Metazoa</taxon>
        <taxon>Spiralia</taxon>
        <taxon>Gnathifera</taxon>
        <taxon>Rotifera</taxon>
        <taxon>Eurotatoria</taxon>
        <taxon>Bdelloidea</taxon>
        <taxon>Philodinida</taxon>
        <taxon>Philodinidae</taxon>
        <taxon>Rotaria</taxon>
    </lineage>
</organism>
<protein>
    <submittedName>
        <fullName evidence="2">Uncharacterized protein</fullName>
    </submittedName>
</protein>
<name>A0A815JW11_9BILA</name>
<dbReference type="Proteomes" id="UP000663854">
    <property type="component" value="Unassembled WGS sequence"/>
</dbReference>
<sequence length="320" mass="36851">MTSKGTFLIQIASVPGNQVGQRRFEQCRYLHDLLVNTLIDQNEEKDRKAQIKVLSKLVPQHKIVLRSGFSQTTQWGLEPNMFIEIHGDEHQARIISALFGKAFCQDGIGIGGGGGSGVEGQKHSVLIVNKNWTNENERLNFVSMILQHYPLLSAQLDINGQLAFHDYSMQSLYSFNDIIKLINNNNNNNNKLNREKYFIEERQMKSELVDQTEYENLLMLLESSHMRHTFNILRQAHVRLFSGYACASLTLPSISLKRRQKRYEQKRDKYDKKKILSYSPSHLCSLIFISHQPCMCLTDTNCFCHYTLAFTTYIPSSSHL</sequence>
<dbReference type="Proteomes" id="UP000663870">
    <property type="component" value="Unassembled WGS sequence"/>
</dbReference>
<evidence type="ECO:0000313" key="2">
    <source>
        <dbReference type="EMBL" id="CAF1384342.1"/>
    </source>
</evidence>
<evidence type="ECO:0000313" key="3">
    <source>
        <dbReference type="Proteomes" id="UP000663870"/>
    </source>
</evidence>
<gene>
    <name evidence="2" type="ORF">JXQ802_LOCUS33855</name>
    <name evidence="1" type="ORF">PYM288_LOCUS17911</name>
</gene>
<dbReference type="AlphaFoldDB" id="A0A815JW11"/>
<keyword evidence="3" id="KW-1185">Reference proteome</keyword>
<proteinExistence type="predicted"/>
<dbReference type="EMBL" id="CAJNOL010001573">
    <property type="protein sequence ID" value="CAF1384342.1"/>
    <property type="molecule type" value="Genomic_DNA"/>
</dbReference>
<accession>A0A815JW11</accession>
<reference evidence="2" key="1">
    <citation type="submission" date="2021-02" db="EMBL/GenBank/DDBJ databases">
        <authorList>
            <person name="Nowell W R."/>
        </authorList>
    </citation>
    <scope>NUCLEOTIDE SEQUENCE</scope>
</reference>
<comment type="caution">
    <text evidence="2">The sequence shown here is derived from an EMBL/GenBank/DDBJ whole genome shotgun (WGS) entry which is preliminary data.</text>
</comment>
<evidence type="ECO:0000313" key="1">
    <source>
        <dbReference type="EMBL" id="CAF1066129.1"/>
    </source>
</evidence>
<dbReference type="EMBL" id="CAJNOH010000523">
    <property type="protein sequence ID" value="CAF1066129.1"/>
    <property type="molecule type" value="Genomic_DNA"/>
</dbReference>